<evidence type="ECO:0000256" key="9">
    <source>
        <dbReference type="ARBA" id="ARBA00022741"/>
    </source>
</evidence>
<evidence type="ECO:0000256" key="10">
    <source>
        <dbReference type="ARBA" id="ARBA00022777"/>
    </source>
</evidence>
<protein>
    <recommendedName>
        <fullName evidence="4">histidine kinase</fullName>
        <ecNumber evidence="4">2.7.13.3</ecNumber>
    </recommendedName>
</protein>
<dbReference type="Pfam" id="PF13493">
    <property type="entry name" value="DUF4118"/>
    <property type="match status" value="1"/>
</dbReference>
<dbReference type="Proteomes" id="UP000035579">
    <property type="component" value="Chromosome"/>
</dbReference>
<evidence type="ECO:0000256" key="3">
    <source>
        <dbReference type="ARBA" id="ARBA00004236"/>
    </source>
</evidence>
<dbReference type="AlphaFoldDB" id="A0AAC8Q024"/>
<evidence type="ECO:0000256" key="13">
    <source>
        <dbReference type="ARBA" id="ARBA00023012"/>
    </source>
</evidence>
<keyword evidence="7" id="KW-0808">Transferase</keyword>
<keyword evidence="10 20" id="KW-0418">Kinase</keyword>
<dbReference type="InterPro" id="IPR000014">
    <property type="entry name" value="PAS"/>
</dbReference>
<dbReference type="Pfam" id="PF02518">
    <property type="entry name" value="HATPase_c"/>
    <property type="match status" value="1"/>
</dbReference>
<keyword evidence="13" id="KW-0902">Two-component regulatory system</keyword>
<dbReference type="SMART" id="SM00388">
    <property type="entry name" value="HisKA"/>
    <property type="match status" value="1"/>
</dbReference>
<dbReference type="InterPro" id="IPR036890">
    <property type="entry name" value="HATPase_C_sf"/>
</dbReference>
<gene>
    <name evidence="20" type="ORF">AA314_00085</name>
</gene>
<evidence type="ECO:0000313" key="20">
    <source>
        <dbReference type="EMBL" id="AKI98458.1"/>
    </source>
</evidence>
<keyword evidence="6" id="KW-0597">Phosphoprotein</keyword>
<dbReference type="PRINTS" id="PR00344">
    <property type="entry name" value="BCTRLSENSOR"/>
</dbReference>
<dbReference type="Gene3D" id="3.30.450.20">
    <property type="entry name" value="PAS domain"/>
    <property type="match status" value="2"/>
</dbReference>
<dbReference type="InterPro" id="IPR003594">
    <property type="entry name" value="HATPase_dom"/>
</dbReference>
<dbReference type="SUPFAM" id="SSF47384">
    <property type="entry name" value="Homodimeric domain of signal transducing histidine kinase"/>
    <property type="match status" value="1"/>
</dbReference>
<keyword evidence="8 16" id="KW-0812">Transmembrane</keyword>
<accession>A0AAC8Q024</accession>
<dbReference type="NCBIfam" id="TIGR00229">
    <property type="entry name" value="sensory_box"/>
    <property type="match status" value="1"/>
</dbReference>
<dbReference type="InterPro" id="IPR004358">
    <property type="entry name" value="Sig_transdc_His_kin-like_C"/>
</dbReference>
<comment type="catalytic activity">
    <reaction evidence="1">
        <text>ATP + protein L-histidine = ADP + protein N-phospho-L-histidine.</text>
        <dbReference type="EC" id="2.7.13.3"/>
    </reaction>
</comment>
<proteinExistence type="predicted"/>
<feature type="compositionally biased region" description="Pro residues" evidence="15">
    <location>
        <begin position="633"/>
        <end position="652"/>
    </location>
</feature>
<evidence type="ECO:0000256" key="1">
    <source>
        <dbReference type="ARBA" id="ARBA00000085"/>
    </source>
</evidence>
<keyword evidence="11" id="KW-0067">ATP-binding</keyword>
<dbReference type="CDD" id="cd00130">
    <property type="entry name" value="PAS"/>
    <property type="match status" value="1"/>
</dbReference>
<evidence type="ECO:0000256" key="4">
    <source>
        <dbReference type="ARBA" id="ARBA00012438"/>
    </source>
</evidence>
<dbReference type="PROSITE" id="PS50113">
    <property type="entry name" value="PAC"/>
    <property type="match status" value="1"/>
</dbReference>
<keyword evidence="12 16" id="KW-1133">Transmembrane helix</keyword>
<dbReference type="SUPFAM" id="SSF55874">
    <property type="entry name" value="ATPase domain of HSP90 chaperone/DNA topoisomerase II/histidine kinase"/>
    <property type="match status" value="1"/>
</dbReference>
<evidence type="ECO:0000313" key="21">
    <source>
        <dbReference type="Proteomes" id="UP000035579"/>
    </source>
</evidence>
<feature type="transmembrane region" description="Helical" evidence="16">
    <location>
        <begin position="53"/>
        <end position="80"/>
    </location>
</feature>
<name>A0AAC8Q024_9BACT</name>
<dbReference type="PANTHER" id="PTHR43047">
    <property type="entry name" value="TWO-COMPONENT HISTIDINE PROTEIN KINASE"/>
    <property type="match status" value="1"/>
</dbReference>
<dbReference type="InterPro" id="IPR038318">
    <property type="entry name" value="KdpD_sf"/>
</dbReference>
<dbReference type="CDD" id="cd00082">
    <property type="entry name" value="HisKA"/>
    <property type="match status" value="1"/>
</dbReference>
<dbReference type="InterPro" id="IPR036097">
    <property type="entry name" value="HisK_dim/P_sf"/>
</dbReference>
<evidence type="ECO:0000256" key="5">
    <source>
        <dbReference type="ARBA" id="ARBA00022475"/>
    </source>
</evidence>
<feature type="transmembrane region" description="Helical" evidence="16">
    <location>
        <begin position="20"/>
        <end position="41"/>
    </location>
</feature>
<evidence type="ECO:0000256" key="11">
    <source>
        <dbReference type="ARBA" id="ARBA00022840"/>
    </source>
</evidence>
<organism evidence="20 21">
    <name type="scientific">Archangium gephyra</name>
    <dbReference type="NCBI Taxonomy" id="48"/>
    <lineage>
        <taxon>Bacteria</taxon>
        <taxon>Pseudomonadati</taxon>
        <taxon>Myxococcota</taxon>
        <taxon>Myxococcia</taxon>
        <taxon>Myxococcales</taxon>
        <taxon>Cystobacterineae</taxon>
        <taxon>Archangiaceae</taxon>
        <taxon>Archangium</taxon>
    </lineage>
</organism>
<dbReference type="SMART" id="SM00387">
    <property type="entry name" value="HATPase_c"/>
    <property type="match status" value="1"/>
</dbReference>
<dbReference type="KEGG" id="age:AA314_00085"/>
<reference evidence="20 21" key="1">
    <citation type="submission" date="2015-05" db="EMBL/GenBank/DDBJ databases">
        <title>Genome assembly of Archangium gephyra DSM 2261.</title>
        <authorList>
            <person name="Sharma G."/>
            <person name="Subramanian S."/>
        </authorList>
    </citation>
    <scope>NUCLEOTIDE SEQUENCE [LARGE SCALE GENOMIC DNA]</scope>
    <source>
        <strain evidence="20 21">DSM 2261</strain>
    </source>
</reference>
<feature type="transmembrane region" description="Helical" evidence="16">
    <location>
        <begin position="86"/>
        <end position="105"/>
    </location>
</feature>
<dbReference type="EMBL" id="CP011509">
    <property type="protein sequence ID" value="AKI98458.1"/>
    <property type="molecule type" value="Genomic_DNA"/>
</dbReference>
<feature type="domain" description="Histidine kinase" evidence="17">
    <location>
        <begin position="416"/>
        <end position="635"/>
    </location>
</feature>
<dbReference type="InterPro" id="IPR005467">
    <property type="entry name" value="His_kinase_dom"/>
</dbReference>
<feature type="domain" description="PAC" evidence="19">
    <location>
        <begin position="202"/>
        <end position="254"/>
    </location>
</feature>
<evidence type="ECO:0000259" key="18">
    <source>
        <dbReference type="PROSITE" id="PS50112"/>
    </source>
</evidence>
<dbReference type="InterPro" id="IPR000700">
    <property type="entry name" value="PAS-assoc_C"/>
</dbReference>
<keyword evidence="5" id="KW-1003">Cell membrane</keyword>
<dbReference type="Gene3D" id="1.10.287.130">
    <property type="match status" value="1"/>
</dbReference>
<evidence type="ECO:0000256" key="15">
    <source>
        <dbReference type="SAM" id="MobiDB-lite"/>
    </source>
</evidence>
<evidence type="ECO:0000256" key="8">
    <source>
        <dbReference type="ARBA" id="ARBA00022692"/>
    </source>
</evidence>
<dbReference type="InterPro" id="IPR013656">
    <property type="entry name" value="PAS_4"/>
</dbReference>
<dbReference type="FunFam" id="3.30.565.10:FF:000023">
    <property type="entry name" value="PAS domain-containing sensor histidine kinase"/>
    <property type="match status" value="1"/>
</dbReference>
<sequence length="924" mass="101425">MALLPSSLSQPYGSPPWARYGLALLLTGLAFSFQWLLAPWLAPSPYFFFLSSILLAAWLGGHGPGALATVLALVLTFFFFRPPTPHHLISSALFTGVSALMTLVASRVRLLLHEAHAARASAQAHGQTLSITLRSIGDAVLTTGPDGLVRFINPVASYFTGWRETEAIGQPLSLVLRLVDPSSREPLDSSRFVSAEARPVQLGHPALLLSKNGAELPIEHTAAPISDPQGHSLGTVIVFRDISARFREDHERAQLLAREHDAHLEAESQRERLETLFMQAPVAICLTRGEDHVVELVNPLGQTLVGELLTPGRSVRESFSGLDPNLLHLLDEVYRKGTPFTGHEVPLRADFSGTGHPEVKYFDLTWQPWRGHAGEILGTMGLCAEVTEQVLARREVEALASDLQKALQIRDDFLSVASHELKTPLTSLQLQLQLLWRSLPETGADGQPHPARKRIEATRRPAERLHQLVNNLLDVSRIRAGRLALEHETVDFAALLQDVVTRAEADAAGAGCTLLLRAQAPVIGRWDRLRLEQVVTNLLSNAIKYGANHPVEMTVVQDGDLARLTVRDHGIGIAPENQARIFQRFERAVSERHYGGFGLGLWIVKQIVESLGGDIRVESQPGQGATFTVALPLQPPPAAAPTPSPSPTPPAEPLASPASGLAWESPGLLLLAQLVRQDRVRVPRRPQVQLLRQELVQLFQQLVVGRSVSPRSLPRVGLQPDPRRLLVLERQAHRHAPRAPRHRLHHRRRGLSPRFLHQRTQALDLVLRQRPLHHRLALLQHPQVPQPLHPHRLRPRVRPPAALVRHRLHAPPPPASAYGLRLLEVVTPSLARSSLAPFPTVGCPGGPWRGPLRGVFSGGTRGSRYPHPVPLPEGEGKWLSSVRLPSLLPHPSPLPAGEGVDSDAPRSLPAVWPPPTPLHSRRAS</sequence>
<evidence type="ECO:0000256" key="12">
    <source>
        <dbReference type="ARBA" id="ARBA00022989"/>
    </source>
</evidence>
<feature type="region of interest" description="Disordered" evidence="15">
    <location>
        <begin position="889"/>
        <end position="924"/>
    </location>
</feature>
<evidence type="ECO:0000256" key="7">
    <source>
        <dbReference type="ARBA" id="ARBA00022679"/>
    </source>
</evidence>
<dbReference type="PROSITE" id="PS50112">
    <property type="entry name" value="PAS"/>
    <property type="match status" value="1"/>
</dbReference>
<evidence type="ECO:0000256" key="16">
    <source>
        <dbReference type="SAM" id="Phobius"/>
    </source>
</evidence>
<evidence type="ECO:0000256" key="2">
    <source>
        <dbReference type="ARBA" id="ARBA00004141"/>
    </source>
</evidence>
<feature type="region of interest" description="Disordered" evidence="15">
    <location>
        <begin position="632"/>
        <end position="658"/>
    </location>
</feature>
<dbReference type="RefSeq" id="WP_053065950.1">
    <property type="nucleotide sequence ID" value="NZ_CP011509.1"/>
</dbReference>
<evidence type="ECO:0000256" key="14">
    <source>
        <dbReference type="ARBA" id="ARBA00023136"/>
    </source>
</evidence>
<dbReference type="GO" id="GO:0000155">
    <property type="term" value="F:phosphorelay sensor kinase activity"/>
    <property type="evidence" value="ECO:0007669"/>
    <property type="project" value="InterPro"/>
</dbReference>
<evidence type="ECO:0000259" key="19">
    <source>
        <dbReference type="PROSITE" id="PS50113"/>
    </source>
</evidence>
<evidence type="ECO:0000256" key="6">
    <source>
        <dbReference type="ARBA" id="ARBA00022553"/>
    </source>
</evidence>
<dbReference type="SUPFAM" id="SSF55785">
    <property type="entry name" value="PYP-like sensor domain (PAS domain)"/>
    <property type="match status" value="2"/>
</dbReference>
<feature type="domain" description="PAS" evidence="18">
    <location>
        <begin position="125"/>
        <end position="185"/>
    </location>
</feature>
<evidence type="ECO:0000259" key="17">
    <source>
        <dbReference type="PROSITE" id="PS50109"/>
    </source>
</evidence>
<dbReference type="InterPro" id="IPR025201">
    <property type="entry name" value="KdpD_TM"/>
</dbReference>
<dbReference type="GO" id="GO:0005524">
    <property type="term" value="F:ATP binding"/>
    <property type="evidence" value="ECO:0007669"/>
    <property type="project" value="UniProtKB-KW"/>
</dbReference>
<dbReference type="InterPro" id="IPR035965">
    <property type="entry name" value="PAS-like_dom_sf"/>
</dbReference>
<dbReference type="PANTHER" id="PTHR43047:SF72">
    <property type="entry name" value="OSMOSENSING HISTIDINE PROTEIN KINASE SLN1"/>
    <property type="match status" value="1"/>
</dbReference>
<dbReference type="Gene3D" id="3.30.565.10">
    <property type="entry name" value="Histidine kinase-like ATPase, C-terminal domain"/>
    <property type="match status" value="1"/>
</dbReference>
<dbReference type="Pfam" id="PF08448">
    <property type="entry name" value="PAS_4"/>
    <property type="match status" value="2"/>
</dbReference>
<dbReference type="EC" id="2.7.13.3" evidence="4"/>
<dbReference type="GO" id="GO:0005886">
    <property type="term" value="C:plasma membrane"/>
    <property type="evidence" value="ECO:0007669"/>
    <property type="project" value="UniProtKB-SubCell"/>
</dbReference>
<comment type="subcellular location">
    <subcellularLocation>
        <location evidence="3">Cell membrane</location>
    </subcellularLocation>
    <subcellularLocation>
        <location evidence="2">Membrane</location>
        <topology evidence="2">Multi-pass membrane protein</topology>
    </subcellularLocation>
</comment>
<keyword evidence="14 16" id="KW-0472">Membrane</keyword>
<dbReference type="InterPro" id="IPR003661">
    <property type="entry name" value="HisK_dim/P_dom"/>
</dbReference>
<keyword evidence="9" id="KW-0547">Nucleotide-binding</keyword>
<dbReference type="Gene3D" id="1.20.120.620">
    <property type="entry name" value="Backbone structure of the membrane domain of e. Coli histidine kinase receptor kdpd"/>
    <property type="match status" value="1"/>
</dbReference>
<dbReference type="SMART" id="SM00091">
    <property type="entry name" value="PAS"/>
    <property type="match status" value="2"/>
</dbReference>
<dbReference type="GO" id="GO:0009927">
    <property type="term" value="F:histidine phosphotransfer kinase activity"/>
    <property type="evidence" value="ECO:0007669"/>
    <property type="project" value="TreeGrafter"/>
</dbReference>
<dbReference type="Pfam" id="PF00512">
    <property type="entry name" value="HisKA"/>
    <property type="match status" value="1"/>
</dbReference>
<dbReference type="PROSITE" id="PS50109">
    <property type="entry name" value="HIS_KIN"/>
    <property type="match status" value="1"/>
</dbReference>